<keyword evidence="5" id="KW-1185">Reference proteome</keyword>
<feature type="region of interest" description="Disordered" evidence="2">
    <location>
        <begin position="1"/>
        <end position="20"/>
    </location>
</feature>
<dbReference type="InterPro" id="IPR012363">
    <property type="entry name" value="PduX"/>
</dbReference>
<accession>A0ABN0VDV3</accession>
<dbReference type="Pfam" id="PF00288">
    <property type="entry name" value="GHMP_kinases_N"/>
    <property type="match status" value="1"/>
</dbReference>
<dbReference type="InterPro" id="IPR020568">
    <property type="entry name" value="Ribosomal_Su5_D2-typ_SF"/>
</dbReference>
<dbReference type="SUPFAM" id="SSF54211">
    <property type="entry name" value="Ribosomal protein S5 domain 2-like"/>
    <property type="match status" value="1"/>
</dbReference>
<evidence type="ECO:0000313" key="4">
    <source>
        <dbReference type="EMBL" id="GAA0290623.1"/>
    </source>
</evidence>
<dbReference type="Gene3D" id="3.30.230.10">
    <property type="match status" value="1"/>
</dbReference>
<evidence type="ECO:0000256" key="1">
    <source>
        <dbReference type="ARBA" id="ARBA00022777"/>
    </source>
</evidence>
<gene>
    <name evidence="4" type="ORF">GCM10010302_31470</name>
</gene>
<feature type="domain" description="GHMP kinase N-terminal" evidence="3">
    <location>
        <begin position="83"/>
        <end position="147"/>
    </location>
</feature>
<proteinExistence type="predicted"/>
<keyword evidence="1 4" id="KW-0418">Kinase</keyword>
<protein>
    <submittedName>
        <fullName evidence="4">Kinase</fullName>
    </submittedName>
</protein>
<evidence type="ECO:0000256" key="2">
    <source>
        <dbReference type="SAM" id="MobiDB-lite"/>
    </source>
</evidence>
<organism evidence="4 5">
    <name type="scientific">Streptomyces polychromogenes</name>
    <dbReference type="NCBI Taxonomy" id="67342"/>
    <lineage>
        <taxon>Bacteria</taxon>
        <taxon>Bacillati</taxon>
        <taxon>Actinomycetota</taxon>
        <taxon>Actinomycetes</taxon>
        <taxon>Kitasatosporales</taxon>
        <taxon>Streptomycetaceae</taxon>
        <taxon>Streptomyces</taxon>
    </lineage>
</organism>
<dbReference type="PIRSF" id="PIRSF033887">
    <property type="entry name" value="PduX"/>
    <property type="match status" value="1"/>
</dbReference>
<reference evidence="4 5" key="1">
    <citation type="journal article" date="2019" name="Int. J. Syst. Evol. Microbiol.">
        <title>The Global Catalogue of Microorganisms (GCM) 10K type strain sequencing project: providing services to taxonomists for standard genome sequencing and annotation.</title>
        <authorList>
            <consortium name="The Broad Institute Genomics Platform"/>
            <consortium name="The Broad Institute Genome Sequencing Center for Infectious Disease"/>
            <person name="Wu L."/>
            <person name="Ma J."/>
        </authorList>
    </citation>
    <scope>NUCLEOTIDE SEQUENCE [LARGE SCALE GENOMIC DNA]</scope>
    <source>
        <strain evidence="4 5">JCM 4505</strain>
    </source>
</reference>
<evidence type="ECO:0000313" key="5">
    <source>
        <dbReference type="Proteomes" id="UP001501867"/>
    </source>
</evidence>
<dbReference type="InterPro" id="IPR014721">
    <property type="entry name" value="Ribsml_uS5_D2-typ_fold_subgr"/>
</dbReference>
<dbReference type="InterPro" id="IPR006204">
    <property type="entry name" value="GHMP_kinase_N_dom"/>
</dbReference>
<evidence type="ECO:0000259" key="3">
    <source>
        <dbReference type="Pfam" id="PF00288"/>
    </source>
</evidence>
<dbReference type="GO" id="GO:0016301">
    <property type="term" value="F:kinase activity"/>
    <property type="evidence" value="ECO:0007669"/>
    <property type="project" value="UniProtKB-KW"/>
</dbReference>
<name>A0ABN0VDV3_9ACTN</name>
<dbReference type="Proteomes" id="UP001501867">
    <property type="component" value="Unassembled WGS sequence"/>
</dbReference>
<dbReference type="RefSeq" id="WP_344158733.1">
    <property type="nucleotide sequence ID" value="NZ_BAAABV010000015.1"/>
</dbReference>
<keyword evidence="1 4" id="KW-0808">Transferase</keyword>
<dbReference type="EMBL" id="BAAABV010000015">
    <property type="protein sequence ID" value="GAA0290623.1"/>
    <property type="molecule type" value="Genomic_DNA"/>
</dbReference>
<comment type="caution">
    <text evidence="4">The sequence shown here is derived from an EMBL/GenBank/DDBJ whole genome shotgun (WGS) entry which is preliminary data.</text>
</comment>
<sequence length="326" mass="33915">MAPAPAYSAPTDTVAGASAVPAGPGSGSAFGTFGELLQGALPHPQGDFLVTFPLARWATAVFHPEPGRREVRVRPAHKAKSRRVAEAVLAALDAAGGGLLEIAGDLPEGKGLASSSADLVATVRAVGAAHGRSFTPAETEDFLRGIEPADGVMYDEIVAFHHREVRLGRRLGVLPPLAVVAHDEGGQVDTVAHNRGARPIGAADREEYARLLDRLTDAVARGDLAEVGAVATRSAEMNARRRRRAGFERLRALCREADGLGLVLAHSGTMLGVLLEADDPALAGKTEHIRAGCAALGGEVSVHRSLGADDSWIPQAAPAHPTELEI</sequence>